<evidence type="ECO:0000313" key="4">
    <source>
        <dbReference type="EMBL" id="GAA1104045.1"/>
    </source>
</evidence>
<organism evidence="4 5">
    <name type="scientific">Nocardioides dubius</name>
    <dbReference type="NCBI Taxonomy" id="317019"/>
    <lineage>
        <taxon>Bacteria</taxon>
        <taxon>Bacillati</taxon>
        <taxon>Actinomycetota</taxon>
        <taxon>Actinomycetes</taxon>
        <taxon>Propionibacteriales</taxon>
        <taxon>Nocardioidaceae</taxon>
        <taxon>Nocardioides</taxon>
    </lineage>
</organism>
<dbReference type="Proteomes" id="UP001501581">
    <property type="component" value="Unassembled WGS sequence"/>
</dbReference>
<evidence type="ECO:0000313" key="5">
    <source>
        <dbReference type="Proteomes" id="UP001501581"/>
    </source>
</evidence>
<keyword evidence="5" id="KW-1185">Reference proteome</keyword>
<dbReference type="PANTHER" id="PTHR30137">
    <property type="entry name" value="LUCIFERASE-LIKE MONOOXYGENASE"/>
    <property type="match status" value="1"/>
</dbReference>
<evidence type="ECO:0000256" key="2">
    <source>
        <dbReference type="ARBA" id="ARBA00023033"/>
    </source>
</evidence>
<dbReference type="EMBL" id="BAAALG010000009">
    <property type="protein sequence ID" value="GAA1104045.1"/>
    <property type="molecule type" value="Genomic_DNA"/>
</dbReference>
<feature type="domain" description="Luciferase-like" evidence="3">
    <location>
        <begin position="7"/>
        <end position="291"/>
    </location>
</feature>
<dbReference type="InterPro" id="IPR036661">
    <property type="entry name" value="Luciferase-like_sf"/>
</dbReference>
<name>A0ABN1TVF8_9ACTN</name>
<dbReference type="InterPro" id="IPR050766">
    <property type="entry name" value="Bact_Lucif_Oxidored"/>
</dbReference>
<dbReference type="InterPro" id="IPR011251">
    <property type="entry name" value="Luciferase-like_dom"/>
</dbReference>
<dbReference type="SUPFAM" id="SSF51679">
    <property type="entry name" value="Bacterial luciferase-like"/>
    <property type="match status" value="1"/>
</dbReference>
<evidence type="ECO:0000256" key="1">
    <source>
        <dbReference type="ARBA" id="ARBA00023002"/>
    </source>
</evidence>
<proteinExistence type="predicted"/>
<protein>
    <submittedName>
        <fullName evidence="4">LLM class flavin-dependent oxidoreductase</fullName>
    </submittedName>
</protein>
<evidence type="ECO:0000259" key="3">
    <source>
        <dbReference type="Pfam" id="PF00296"/>
    </source>
</evidence>
<keyword evidence="2" id="KW-0503">Monooxygenase</keyword>
<keyword evidence="1" id="KW-0560">Oxidoreductase</keyword>
<reference evidence="4 5" key="1">
    <citation type="journal article" date="2019" name="Int. J. Syst. Evol. Microbiol.">
        <title>The Global Catalogue of Microorganisms (GCM) 10K type strain sequencing project: providing services to taxonomists for standard genome sequencing and annotation.</title>
        <authorList>
            <consortium name="The Broad Institute Genomics Platform"/>
            <consortium name="The Broad Institute Genome Sequencing Center for Infectious Disease"/>
            <person name="Wu L."/>
            <person name="Ma J."/>
        </authorList>
    </citation>
    <scope>NUCLEOTIDE SEQUENCE [LARGE SCALE GENOMIC DNA]</scope>
    <source>
        <strain evidence="4 5">JCM 13008</strain>
    </source>
</reference>
<dbReference type="Gene3D" id="3.20.20.30">
    <property type="entry name" value="Luciferase-like domain"/>
    <property type="match status" value="1"/>
</dbReference>
<comment type="caution">
    <text evidence="4">The sequence shown here is derived from an EMBL/GenBank/DDBJ whole genome shotgun (WGS) entry which is preliminary data.</text>
</comment>
<dbReference type="Pfam" id="PF00296">
    <property type="entry name" value="Bac_luciferase"/>
    <property type="match status" value="1"/>
</dbReference>
<gene>
    <name evidence="4" type="ORF">GCM10009668_23940</name>
</gene>
<sequence>MSLIPREPGTDAGRRLRGVGDLAVLAEQLGFDGFGVGERHETSYLSSSPAVLLGHLAARTSRIRLFTAASTLAMHDPVRAYEDYATVDQLSGGRLELIVGTGLGPTAQRLFGIAPEEQTRLTVESYELLRELWHSTAVSYGGDLRPSLDAVELSPPPHQHRIPVWHAGLSSAESATRPAAWGEPLVTGNLFGTVDQVAAHIALYREEWARQGHDPAAAQVGVGIAGAHVARNSQDARRQFRPAFDCQMQQYGQFFGTAPYADFDAYLATSTALVGSPAEVQERLALLRERFGHTLTYHHADSPGLAEATWRAGKELFAEHVMHRTPEVAGV</sequence>
<dbReference type="PANTHER" id="PTHR30137:SF8">
    <property type="entry name" value="BLR5498 PROTEIN"/>
    <property type="match status" value="1"/>
</dbReference>
<accession>A0ABN1TVF8</accession>